<evidence type="ECO:0000256" key="4">
    <source>
        <dbReference type="ARBA" id="ARBA00013507"/>
    </source>
</evidence>
<keyword evidence="18" id="KW-1185">Reference proteome</keyword>
<dbReference type="GO" id="GO:0005789">
    <property type="term" value="C:endoplasmic reticulum membrane"/>
    <property type="evidence" value="ECO:0007669"/>
    <property type="project" value="UniProtKB-SubCell"/>
</dbReference>
<evidence type="ECO:0000256" key="1">
    <source>
        <dbReference type="ARBA" id="ARBA00004299"/>
    </source>
</evidence>
<dbReference type="InterPro" id="IPR040251">
    <property type="entry name" value="SEC31-like"/>
</dbReference>
<dbReference type="PANTHER" id="PTHR13923">
    <property type="entry name" value="SEC31-RELATED PROTEIN"/>
    <property type="match status" value="1"/>
</dbReference>
<keyword evidence="8" id="KW-0677">Repeat</keyword>
<dbReference type="FunFam" id="1.20.940.10:FF:000007">
    <property type="entry name" value="Protein transport protein (SEC31), putative"/>
    <property type="match status" value="1"/>
</dbReference>
<evidence type="ECO:0000256" key="15">
    <source>
        <dbReference type="SAM" id="MobiDB-lite"/>
    </source>
</evidence>
<evidence type="ECO:0000256" key="12">
    <source>
        <dbReference type="ARBA" id="ARBA00023136"/>
    </source>
</evidence>
<keyword evidence="6" id="KW-0813">Transport</keyword>
<keyword evidence="13" id="KW-0968">Cytoplasmic vesicle</keyword>
<evidence type="ECO:0000313" key="18">
    <source>
        <dbReference type="Proteomes" id="UP001243330"/>
    </source>
</evidence>
<evidence type="ECO:0000256" key="14">
    <source>
        <dbReference type="ARBA" id="ARBA00025471"/>
    </source>
</evidence>
<evidence type="ECO:0000256" key="13">
    <source>
        <dbReference type="ARBA" id="ARBA00023329"/>
    </source>
</evidence>
<keyword evidence="11" id="KW-0653">Protein transport</keyword>
<evidence type="ECO:0000256" key="6">
    <source>
        <dbReference type="ARBA" id="ARBA00022448"/>
    </source>
</evidence>
<protein>
    <recommendedName>
        <fullName evidence="5">Protein transport protein SEC31</fullName>
    </recommendedName>
    <alternativeName>
        <fullName evidence="4">Protein transport protein sec31</fullName>
    </alternativeName>
</protein>
<comment type="caution">
    <text evidence="17">The sequence shown here is derived from an EMBL/GenBank/DDBJ whole genome shotgun (WGS) entry which is preliminary data.</text>
</comment>
<evidence type="ECO:0000256" key="8">
    <source>
        <dbReference type="ARBA" id="ARBA00022737"/>
    </source>
</evidence>
<dbReference type="Gene3D" id="1.20.940.10">
    <property type="entry name" value="Functional domain of the splicing factor Prp18"/>
    <property type="match status" value="1"/>
</dbReference>
<feature type="compositionally biased region" description="Low complexity" evidence="15">
    <location>
        <begin position="31"/>
        <end position="43"/>
    </location>
</feature>
<evidence type="ECO:0000256" key="11">
    <source>
        <dbReference type="ARBA" id="ARBA00022927"/>
    </source>
</evidence>
<evidence type="ECO:0000259" key="16">
    <source>
        <dbReference type="Pfam" id="PF07304"/>
    </source>
</evidence>
<sequence>MGSAPPPGSQPPPRNPYAPPPQAGTPQNQYAPSPYGAPPAGATAPPPAASRPPTGPPPAAGGPPPAAIATPPPPKAAAPPPKPRHPAGDRSHIPDHAQRLVDIMNSDMQRVASRAPASFAAQVKDTQKRLNLLFDHLNNEELVKPDTIDQLAALAEALNEKNYEVAHKIQVEIQKEKTDECGNWMVGVKRLISMSKATP</sequence>
<feature type="compositionally biased region" description="Pro residues" evidence="15">
    <location>
        <begin position="44"/>
        <end position="81"/>
    </location>
</feature>
<evidence type="ECO:0000256" key="10">
    <source>
        <dbReference type="ARBA" id="ARBA00022892"/>
    </source>
</evidence>
<comment type="subcellular location">
    <subcellularLocation>
        <location evidence="1">Cytoplasmic vesicle</location>
        <location evidence="1">COPII-coated vesicle membrane</location>
        <topology evidence="1">Peripheral membrane protein</topology>
        <orientation evidence="1">Cytoplasmic side</orientation>
    </subcellularLocation>
    <subcellularLocation>
        <location evidence="2">Endoplasmic reticulum membrane</location>
        <topology evidence="2">Peripheral membrane protein</topology>
        <orientation evidence="2">Cytoplasmic side</orientation>
    </subcellularLocation>
</comment>
<reference evidence="17" key="1">
    <citation type="submission" date="2023-01" db="EMBL/GenBank/DDBJ databases">
        <title>Colletotrichum chrysophilum M932 genome sequence.</title>
        <authorList>
            <person name="Baroncelli R."/>
        </authorList>
    </citation>
    <scope>NUCLEOTIDE SEQUENCE</scope>
    <source>
        <strain evidence="17">M932</strain>
    </source>
</reference>
<keyword evidence="10" id="KW-0931">ER-Golgi transport</keyword>
<accession>A0AAD9AAJ4</accession>
<evidence type="ECO:0000256" key="2">
    <source>
        <dbReference type="ARBA" id="ARBA00004397"/>
    </source>
</evidence>
<organism evidence="17 18">
    <name type="scientific">Colletotrichum chrysophilum</name>
    <dbReference type="NCBI Taxonomy" id="1836956"/>
    <lineage>
        <taxon>Eukaryota</taxon>
        <taxon>Fungi</taxon>
        <taxon>Dikarya</taxon>
        <taxon>Ascomycota</taxon>
        <taxon>Pezizomycotina</taxon>
        <taxon>Sordariomycetes</taxon>
        <taxon>Hypocreomycetidae</taxon>
        <taxon>Glomerellales</taxon>
        <taxon>Glomerellaceae</taxon>
        <taxon>Colletotrichum</taxon>
        <taxon>Colletotrichum gloeosporioides species complex</taxon>
    </lineage>
</organism>
<dbReference type="PANTHER" id="PTHR13923:SF11">
    <property type="entry name" value="SECRETORY 31, ISOFORM D"/>
    <property type="match status" value="1"/>
</dbReference>
<feature type="domain" description="SRA1/Sec31" evidence="16">
    <location>
        <begin position="62"/>
        <end position="194"/>
    </location>
</feature>
<evidence type="ECO:0000313" key="17">
    <source>
        <dbReference type="EMBL" id="KAK1844526.1"/>
    </source>
</evidence>
<dbReference type="GO" id="GO:0015031">
    <property type="term" value="P:protein transport"/>
    <property type="evidence" value="ECO:0007669"/>
    <property type="project" value="UniProtKB-KW"/>
</dbReference>
<keyword evidence="7" id="KW-0853">WD repeat</keyword>
<dbReference type="GO" id="GO:0070971">
    <property type="term" value="C:endoplasmic reticulum exit site"/>
    <property type="evidence" value="ECO:0007669"/>
    <property type="project" value="TreeGrafter"/>
</dbReference>
<dbReference type="Pfam" id="PF07304">
    <property type="entry name" value="SRA1"/>
    <property type="match status" value="1"/>
</dbReference>
<evidence type="ECO:0000256" key="9">
    <source>
        <dbReference type="ARBA" id="ARBA00022824"/>
    </source>
</evidence>
<dbReference type="Proteomes" id="UP001243330">
    <property type="component" value="Unassembled WGS sequence"/>
</dbReference>
<feature type="region of interest" description="Disordered" evidence="15">
    <location>
        <begin position="1"/>
        <end position="92"/>
    </location>
</feature>
<gene>
    <name evidence="17" type="ORF">CCHR01_12870</name>
</gene>
<evidence type="ECO:0000256" key="3">
    <source>
        <dbReference type="ARBA" id="ARBA00009358"/>
    </source>
</evidence>
<name>A0AAD9AAJ4_9PEZI</name>
<keyword evidence="12" id="KW-0472">Membrane</keyword>
<dbReference type="GO" id="GO:0090110">
    <property type="term" value="P:COPII-coated vesicle cargo loading"/>
    <property type="evidence" value="ECO:0007669"/>
    <property type="project" value="TreeGrafter"/>
</dbReference>
<dbReference type="EMBL" id="JAQOWY010000308">
    <property type="protein sequence ID" value="KAK1844526.1"/>
    <property type="molecule type" value="Genomic_DNA"/>
</dbReference>
<dbReference type="AlphaFoldDB" id="A0AAD9AAJ4"/>
<evidence type="ECO:0000256" key="7">
    <source>
        <dbReference type="ARBA" id="ARBA00022574"/>
    </source>
</evidence>
<feature type="compositionally biased region" description="Pro residues" evidence="15">
    <location>
        <begin position="1"/>
        <end position="23"/>
    </location>
</feature>
<comment type="similarity">
    <text evidence="3">Belongs to the WD repeat SEC31 family.</text>
</comment>
<dbReference type="InterPro" id="IPR009917">
    <property type="entry name" value="SRA1/Sec31"/>
</dbReference>
<dbReference type="GO" id="GO:0005198">
    <property type="term" value="F:structural molecule activity"/>
    <property type="evidence" value="ECO:0007669"/>
    <property type="project" value="TreeGrafter"/>
</dbReference>
<dbReference type="GO" id="GO:0007029">
    <property type="term" value="P:endoplasmic reticulum organization"/>
    <property type="evidence" value="ECO:0007669"/>
    <property type="project" value="TreeGrafter"/>
</dbReference>
<dbReference type="GO" id="GO:0030127">
    <property type="term" value="C:COPII vesicle coat"/>
    <property type="evidence" value="ECO:0007669"/>
    <property type="project" value="TreeGrafter"/>
</dbReference>
<proteinExistence type="inferred from homology"/>
<comment type="function">
    <text evidence="14">Component of the coat protein complex II (COPII) which promotes the formation of transport vesicles from the endoplasmic reticulum (ER). The coat has two main functions, the physical deformation of the endoplasmic reticulum membrane into vesicles and the selection of cargo molecules.</text>
</comment>
<evidence type="ECO:0000256" key="5">
    <source>
        <dbReference type="ARBA" id="ARBA00021236"/>
    </source>
</evidence>
<keyword evidence="9" id="KW-0256">Endoplasmic reticulum</keyword>